<proteinExistence type="predicted"/>
<evidence type="ECO:0000259" key="1">
    <source>
        <dbReference type="Pfam" id="PF06904"/>
    </source>
</evidence>
<name>A0ABS2D4W0_9SPHN</name>
<feature type="domain" description="Extensin-like C-terminal" evidence="1">
    <location>
        <begin position="63"/>
        <end position="243"/>
    </location>
</feature>
<evidence type="ECO:0000313" key="3">
    <source>
        <dbReference type="Proteomes" id="UP000763641"/>
    </source>
</evidence>
<accession>A0ABS2D4W0</accession>
<dbReference type="Pfam" id="PF06904">
    <property type="entry name" value="Extensin-like_C"/>
    <property type="match status" value="1"/>
</dbReference>
<evidence type="ECO:0000313" key="2">
    <source>
        <dbReference type="EMBL" id="MBM6575940.1"/>
    </source>
</evidence>
<comment type="caution">
    <text evidence="2">The sequence shown here is derived from an EMBL/GenBank/DDBJ whole genome shotgun (WGS) entry which is preliminary data.</text>
</comment>
<gene>
    <name evidence="2" type="ORF">ILT43_06115</name>
</gene>
<dbReference type="Proteomes" id="UP000763641">
    <property type="component" value="Unassembled WGS sequence"/>
</dbReference>
<organism evidence="2 3">
    <name type="scientific">Sphingomonas longa</name>
    <dbReference type="NCBI Taxonomy" id="2778730"/>
    <lineage>
        <taxon>Bacteria</taxon>
        <taxon>Pseudomonadati</taxon>
        <taxon>Pseudomonadota</taxon>
        <taxon>Alphaproteobacteria</taxon>
        <taxon>Sphingomonadales</taxon>
        <taxon>Sphingomonadaceae</taxon>
        <taxon>Sphingomonas</taxon>
    </lineage>
</organism>
<reference evidence="2 3" key="1">
    <citation type="submission" date="2020-12" db="EMBL/GenBank/DDBJ databases">
        <title>Sphingomonas sp.</title>
        <authorList>
            <person name="Kim M.K."/>
        </authorList>
    </citation>
    <scope>NUCLEOTIDE SEQUENCE [LARGE SCALE GENOMIC DNA]</scope>
    <source>
        <strain evidence="2 3">BT552</strain>
    </source>
</reference>
<keyword evidence="3" id="KW-1185">Reference proteome</keyword>
<protein>
    <submittedName>
        <fullName evidence="2">Extensin family protein</fullName>
    </submittedName>
</protein>
<dbReference type="EMBL" id="JAFEMC010000001">
    <property type="protein sequence ID" value="MBM6575940.1"/>
    <property type="molecule type" value="Genomic_DNA"/>
</dbReference>
<dbReference type="RefSeq" id="WP_204196050.1">
    <property type="nucleotide sequence ID" value="NZ_JAFEMC010000001.1"/>
</dbReference>
<dbReference type="InterPro" id="IPR009683">
    <property type="entry name" value="Extensin-like_C"/>
</dbReference>
<sequence length="243" mass="26299">MAVLRRLAGVLVFGGIALALAFIAWAALRGRPQDLPWTPLDLGQPVGLFTGRKLTALTEDFPACRAALDRAGVRYTALPPRSGAGQCGYRDGIRFTASGARNIAFVPAGLGVACPVGAALAMWEWDVVQPAAEAEFGKRVVSIDHFGSYSCRRIYGRDAGNWSEHSTADAVDIAGFRLTDGTRITVARDWKGDDGKARFLRRVRDGACKLFATTLSPDYNAAHRDHLHLDQANRGAMGWRACR</sequence>